<comment type="caution">
    <text evidence="1">The sequence shown here is derived from an EMBL/GenBank/DDBJ whole genome shotgun (WGS) entry which is preliminary data.</text>
</comment>
<name>A0ACC1J0E2_9FUNG</name>
<dbReference type="EMBL" id="JANBPW010005300">
    <property type="protein sequence ID" value="KAJ1932924.1"/>
    <property type="molecule type" value="Genomic_DNA"/>
</dbReference>
<gene>
    <name evidence="1" type="ORF">FBU59_006206</name>
</gene>
<sequence>MTQDSSVIAFQELSNGDAVVVIDPCPFYAAGGGQEADKGLLVATDSQGARHEYAVTDAQKLQNGSATVLYVPAVGEKSDMFSRGVPVTASVDPARRLGNAVHHTATHLLNSALRQVLGPSVLQAGSLVEPRSLRFDFTSKPLTKEQLDEIETIVNRAALSNAPVDVSEMSLDTAKSKGALAMFSEKYDQNSVRVVEVPGHSMELCGGTHLHSVRGVFPFQIISEGSIGAGTRRIEAVAGLAGSQWLQTQVGYAKHAAELLGCSTNMNTMATKVQQGLAKQKTAQMDAEYWLKVAAVHMQATSLTVDVGGQPLIVHALPNNAGESQMEGRGDPRVVKARAEHLRDAEPLSVHLVVQGKMAVLCVGAQCEG</sequence>
<evidence type="ECO:0000313" key="2">
    <source>
        <dbReference type="Proteomes" id="UP001150603"/>
    </source>
</evidence>
<protein>
    <submittedName>
        <fullName evidence="1">Uncharacterized protein</fullName>
    </submittedName>
</protein>
<organism evidence="1 2">
    <name type="scientific">Linderina macrospora</name>
    <dbReference type="NCBI Taxonomy" id="4868"/>
    <lineage>
        <taxon>Eukaryota</taxon>
        <taxon>Fungi</taxon>
        <taxon>Fungi incertae sedis</taxon>
        <taxon>Zoopagomycota</taxon>
        <taxon>Kickxellomycotina</taxon>
        <taxon>Kickxellomycetes</taxon>
        <taxon>Kickxellales</taxon>
        <taxon>Kickxellaceae</taxon>
        <taxon>Linderina</taxon>
    </lineage>
</organism>
<dbReference type="Proteomes" id="UP001150603">
    <property type="component" value="Unassembled WGS sequence"/>
</dbReference>
<feature type="non-terminal residue" evidence="1">
    <location>
        <position position="369"/>
    </location>
</feature>
<evidence type="ECO:0000313" key="1">
    <source>
        <dbReference type="EMBL" id="KAJ1932924.1"/>
    </source>
</evidence>
<proteinExistence type="predicted"/>
<keyword evidence="2" id="KW-1185">Reference proteome</keyword>
<reference evidence="1" key="1">
    <citation type="submission" date="2022-07" db="EMBL/GenBank/DDBJ databases">
        <title>Phylogenomic reconstructions and comparative analyses of Kickxellomycotina fungi.</title>
        <authorList>
            <person name="Reynolds N.K."/>
            <person name="Stajich J.E."/>
            <person name="Barry K."/>
            <person name="Grigoriev I.V."/>
            <person name="Crous P."/>
            <person name="Smith M.E."/>
        </authorList>
    </citation>
    <scope>NUCLEOTIDE SEQUENCE</scope>
    <source>
        <strain evidence="1">NRRL 5244</strain>
    </source>
</reference>
<accession>A0ACC1J0E2</accession>